<sequence>MKKIIWFPILLLLAVFIGLFIFVKVNPPLDISNVYASGDYKSAIVGVGNTGFADIKIVDVTVNNDEKPLDKKIQVSHALKGFIITDDCSGKDAEEYDFTNMEDVIIKTGTSPSVHFEKLDNGTATKEDLAYGVSALHSSAINEMKITYKYLGITFTETVTVTPYPIINEE</sequence>
<accession>A0A927HBP2</accession>
<keyword evidence="3" id="KW-1185">Reference proteome</keyword>
<keyword evidence="1" id="KW-1133">Transmembrane helix</keyword>
<keyword evidence="1" id="KW-0472">Membrane</keyword>
<proteinExistence type="predicted"/>
<dbReference type="RefSeq" id="WP_190998716.1">
    <property type="nucleotide sequence ID" value="NZ_JACXSI010000029.1"/>
</dbReference>
<keyword evidence="1" id="KW-0812">Transmembrane</keyword>
<gene>
    <name evidence="2" type="ORF">IEO70_12555</name>
</gene>
<dbReference type="AlphaFoldDB" id="A0A927HBP2"/>
<evidence type="ECO:0000256" key="1">
    <source>
        <dbReference type="SAM" id="Phobius"/>
    </source>
</evidence>
<comment type="caution">
    <text evidence="2">The sequence shown here is derived from an EMBL/GenBank/DDBJ whole genome shotgun (WGS) entry which is preliminary data.</text>
</comment>
<dbReference type="EMBL" id="JACXSI010000029">
    <property type="protein sequence ID" value="MBD3109179.1"/>
    <property type="molecule type" value="Genomic_DNA"/>
</dbReference>
<feature type="transmembrane region" description="Helical" evidence="1">
    <location>
        <begin position="5"/>
        <end position="23"/>
    </location>
</feature>
<name>A0A927HBP2_9BACI</name>
<evidence type="ECO:0000313" key="3">
    <source>
        <dbReference type="Proteomes" id="UP000602076"/>
    </source>
</evidence>
<organism evidence="2 3">
    <name type="scientific">Peribacillus faecalis</name>
    <dbReference type="NCBI Taxonomy" id="2772559"/>
    <lineage>
        <taxon>Bacteria</taxon>
        <taxon>Bacillati</taxon>
        <taxon>Bacillota</taxon>
        <taxon>Bacilli</taxon>
        <taxon>Bacillales</taxon>
        <taxon>Bacillaceae</taxon>
        <taxon>Peribacillus</taxon>
    </lineage>
</organism>
<dbReference type="Proteomes" id="UP000602076">
    <property type="component" value="Unassembled WGS sequence"/>
</dbReference>
<reference evidence="2" key="1">
    <citation type="submission" date="2020-09" db="EMBL/GenBank/DDBJ databases">
        <title>Bacillus faecalis sp. nov., a moderately halophilic bacterium isolated from cow faeces.</title>
        <authorList>
            <person name="Jiang L."/>
            <person name="Lee J."/>
        </authorList>
    </citation>
    <scope>NUCLEOTIDE SEQUENCE</scope>
    <source>
        <strain evidence="2">AGMB 02131</strain>
    </source>
</reference>
<protein>
    <submittedName>
        <fullName evidence="2">Uncharacterized protein</fullName>
    </submittedName>
</protein>
<evidence type="ECO:0000313" key="2">
    <source>
        <dbReference type="EMBL" id="MBD3109179.1"/>
    </source>
</evidence>